<organism evidence="3 4">
    <name type="scientific">Pristionchus entomophagus</name>
    <dbReference type="NCBI Taxonomy" id="358040"/>
    <lineage>
        <taxon>Eukaryota</taxon>
        <taxon>Metazoa</taxon>
        <taxon>Ecdysozoa</taxon>
        <taxon>Nematoda</taxon>
        <taxon>Chromadorea</taxon>
        <taxon>Rhabditida</taxon>
        <taxon>Rhabditina</taxon>
        <taxon>Diplogasteromorpha</taxon>
        <taxon>Diplogasteroidea</taxon>
        <taxon>Neodiplogasteridae</taxon>
        <taxon>Pristionchus</taxon>
    </lineage>
</organism>
<sequence length="97" mass="11070">EMCLLLFSSIIHITESCVPTATVAMPVLNRCQMCGTGLIAKSTVGAGVFDMDTPDCQRMQRARHNMRDSGCLHRAQQRPREDNQRWRHRNGNTRREV</sequence>
<reference evidence="3" key="1">
    <citation type="submission" date="2023-10" db="EMBL/GenBank/DDBJ databases">
        <title>Genome assembly of Pristionchus species.</title>
        <authorList>
            <person name="Yoshida K."/>
            <person name="Sommer R.J."/>
        </authorList>
    </citation>
    <scope>NUCLEOTIDE SEQUENCE</scope>
    <source>
        <strain evidence="3">RS0144</strain>
    </source>
</reference>
<evidence type="ECO:0008006" key="5">
    <source>
        <dbReference type="Google" id="ProtNLM"/>
    </source>
</evidence>
<evidence type="ECO:0000256" key="1">
    <source>
        <dbReference type="SAM" id="MobiDB-lite"/>
    </source>
</evidence>
<feature type="signal peptide" evidence="2">
    <location>
        <begin position="1"/>
        <end position="16"/>
    </location>
</feature>
<keyword evidence="4" id="KW-1185">Reference proteome</keyword>
<dbReference type="AlphaFoldDB" id="A0AAV5T6R3"/>
<evidence type="ECO:0000313" key="3">
    <source>
        <dbReference type="EMBL" id="GMS91256.1"/>
    </source>
</evidence>
<comment type="caution">
    <text evidence="3">The sequence shown here is derived from an EMBL/GenBank/DDBJ whole genome shotgun (WGS) entry which is preliminary data.</text>
</comment>
<evidence type="ECO:0000256" key="2">
    <source>
        <dbReference type="SAM" id="SignalP"/>
    </source>
</evidence>
<dbReference type="Proteomes" id="UP001432027">
    <property type="component" value="Unassembled WGS sequence"/>
</dbReference>
<gene>
    <name evidence="3" type="ORF">PENTCL1PPCAC_13429</name>
</gene>
<dbReference type="EMBL" id="BTSX01000003">
    <property type="protein sequence ID" value="GMS91256.1"/>
    <property type="molecule type" value="Genomic_DNA"/>
</dbReference>
<accession>A0AAV5T6R3</accession>
<keyword evidence="2" id="KW-0732">Signal</keyword>
<feature type="region of interest" description="Disordered" evidence="1">
    <location>
        <begin position="62"/>
        <end position="97"/>
    </location>
</feature>
<proteinExistence type="predicted"/>
<name>A0AAV5T6R3_9BILA</name>
<feature type="compositionally biased region" description="Basic residues" evidence="1">
    <location>
        <begin position="86"/>
        <end position="97"/>
    </location>
</feature>
<evidence type="ECO:0000313" key="4">
    <source>
        <dbReference type="Proteomes" id="UP001432027"/>
    </source>
</evidence>
<protein>
    <recommendedName>
        <fullName evidence="5">Secreted protein</fullName>
    </recommendedName>
</protein>
<feature type="non-terminal residue" evidence="3">
    <location>
        <position position="1"/>
    </location>
</feature>
<feature type="chain" id="PRO_5043372034" description="Secreted protein" evidence="2">
    <location>
        <begin position="17"/>
        <end position="97"/>
    </location>
</feature>